<name>W2STE8_NECAM</name>
<protein>
    <submittedName>
        <fullName evidence="1">Uncharacterized protein</fullName>
    </submittedName>
</protein>
<dbReference type="STRING" id="51031.W2STE8"/>
<dbReference type="OrthoDB" id="68020at2759"/>
<sequence length="171" mass="19894">KAGVPESLYTATRGTLSIDPIKKRPPVKKQGAKKKRPLDSVDIISEQNRLHLRSRFNSRERDMLIMIRAVGFFLNPVYRFWLDPAVVRDIMHEYIPESRSKTVQSLMAAGVREMVRPSQLAYLQRIVRNLSTFQEMRDLRFQMASEPLSTSESKTTFFRNAFDVANRLLFM</sequence>
<dbReference type="Proteomes" id="UP000053676">
    <property type="component" value="Unassembled WGS sequence"/>
</dbReference>
<feature type="non-terminal residue" evidence="1">
    <location>
        <position position="1"/>
    </location>
</feature>
<proteinExistence type="predicted"/>
<evidence type="ECO:0000313" key="1">
    <source>
        <dbReference type="EMBL" id="ETN72131.1"/>
    </source>
</evidence>
<organism evidence="1 2">
    <name type="scientific">Necator americanus</name>
    <name type="common">Human hookworm</name>
    <dbReference type="NCBI Taxonomy" id="51031"/>
    <lineage>
        <taxon>Eukaryota</taxon>
        <taxon>Metazoa</taxon>
        <taxon>Ecdysozoa</taxon>
        <taxon>Nematoda</taxon>
        <taxon>Chromadorea</taxon>
        <taxon>Rhabditida</taxon>
        <taxon>Rhabditina</taxon>
        <taxon>Rhabditomorpha</taxon>
        <taxon>Strongyloidea</taxon>
        <taxon>Ancylostomatidae</taxon>
        <taxon>Bunostominae</taxon>
        <taxon>Necator</taxon>
    </lineage>
</organism>
<dbReference type="KEGG" id="nai:NECAME_13969"/>
<keyword evidence="2" id="KW-1185">Reference proteome</keyword>
<accession>W2STE8</accession>
<evidence type="ECO:0000313" key="2">
    <source>
        <dbReference type="Proteomes" id="UP000053676"/>
    </source>
</evidence>
<reference evidence="2" key="1">
    <citation type="journal article" date="2014" name="Nat. Genet.">
        <title>Genome of the human hookworm Necator americanus.</title>
        <authorList>
            <person name="Tang Y.T."/>
            <person name="Gao X."/>
            <person name="Rosa B.A."/>
            <person name="Abubucker S."/>
            <person name="Hallsworth-Pepin K."/>
            <person name="Martin J."/>
            <person name="Tyagi R."/>
            <person name="Heizer E."/>
            <person name="Zhang X."/>
            <person name="Bhonagiri-Palsikar V."/>
            <person name="Minx P."/>
            <person name="Warren W.C."/>
            <person name="Wang Q."/>
            <person name="Zhan B."/>
            <person name="Hotez P.J."/>
            <person name="Sternberg P.W."/>
            <person name="Dougall A."/>
            <person name="Gaze S.T."/>
            <person name="Mulvenna J."/>
            <person name="Sotillo J."/>
            <person name="Ranganathan S."/>
            <person name="Rabelo E.M."/>
            <person name="Wilson R.K."/>
            <person name="Felgner P.L."/>
            <person name="Bethony J."/>
            <person name="Hawdon J.M."/>
            <person name="Gasser R.B."/>
            <person name="Loukas A."/>
            <person name="Mitreva M."/>
        </authorList>
    </citation>
    <scope>NUCLEOTIDE SEQUENCE [LARGE SCALE GENOMIC DNA]</scope>
</reference>
<dbReference type="AlphaFoldDB" id="W2STE8"/>
<dbReference type="EMBL" id="KI665575">
    <property type="protein sequence ID" value="ETN72131.1"/>
    <property type="molecule type" value="Genomic_DNA"/>
</dbReference>
<gene>
    <name evidence="1" type="ORF">NECAME_13969</name>
</gene>